<gene>
    <name evidence="2" type="ORF">BKA15_003685</name>
</gene>
<dbReference type="Proteomes" id="UP000569914">
    <property type="component" value="Unassembled WGS sequence"/>
</dbReference>
<dbReference type="Gene3D" id="3.30.950.30">
    <property type="entry name" value="Schlafen, AAA domain"/>
    <property type="match status" value="1"/>
</dbReference>
<dbReference type="Pfam" id="PF04326">
    <property type="entry name" value="SLFN_AlbA_2"/>
    <property type="match status" value="1"/>
</dbReference>
<keyword evidence="2" id="KW-0547">Nucleotide-binding</keyword>
<dbReference type="InterPro" id="IPR007421">
    <property type="entry name" value="Schlafen_AlbA_2_dom"/>
</dbReference>
<comment type="caution">
    <text evidence="2">The sequence shown here is derived from an EMBL/GenBank/DDBJ whole genome shotgun (WGS) entry which is preliminary data.</text>
</comment>
<keyword evidence="2" id="KW-0067">ATP-binding</keyword>
<keyword evidence="2" id="KW-0347">Helicase</keyword>
<accession>A0A7Y9I8L4</accession>
<evidence type="ECO:0000259" key="1">
    <source>
        <dbReference type="Pfam" id="PF04326"/>
    </source>
</evidence>
<organism evidence="2 3">
    <name type="scientific">Microlunatus parietis</name>
    <dbReference type="NCBI Taxonomy" id="682979"/>
    <lineage>
        <taxon>Bacteria</taxon>
        <taxon>Bacillati</taxon>
        <taxon>Actinomycetota</taxon>
        <taxon>Actinomycetes</taxon>
        <taxon>Propionibacteriales</taxon>
        <taxon>Propionibacteriaceae</taxon>
        <taxon>Microlunatus</taxon>
    </lineage>
</organism>
<sequence>MLIEGFIDTVRPSRNYSEDSVGRESVHPDQLDQLVRQLRIQRNDDARCEVKACTSDLGSAVWDSVSAFANTSGGMLLLGLDQESGFAPAPGFNLDRVRDQFVDGIGDGGSPGRLVKPPSYAIERGEVDGAPVLLVEVAENDLGSKPCYVRAKGVQGGSFKRVDDKDIKLSASEIFEMQVALTSQDTDRRPVSEAEIDDLDDALVEALLDRRKGSKALRGAKGRAEQLSRLNVTTKDGIVRLAGLLVVGRYPQQFLPRLLIDVTVHPANEKSAPGEPVRFIDREQCEGPLAEAIDQAVSVTARNLRTYSTVEGTARVDHLEIPREVLREAIANAAVHREYHQLFQGQPVTVDVYPNRVVVTNPGGLWGGKTLESLDDGISRCRNQTLMQLLQSVPVADTAGVTVEGQGGGIKMMIHEMEAHALDRPRFRISPDQVVVELRRHGAEIPALRAWLGGLSTDPLSDYDDAALLVAKREGKVGVTDLRDLLRLDSDDIRQLLSDLSNRGLLRFIGGESYELWSDEPRLRTSDEQVIAALSAESPLDIHELSAAVGKSPNTLRPILRRLIGDGHVTPTAPATSRSRKYLRTR</sequence>
<dbReference type="InterPro" id="IPR036388">
    <property type="entry name" value="WH-like_DNA-bd_sf"/>
</dbReference>
<dbReference type="PANTHER" id="PTHR30595:SF6">
    <property type="entry name" value="SCHLAFEN ALBA-2 DOMAIN-CONTAINING PROTEIN"/>
    <property type="match status" value="1"/>
</dbReference>
<dbReference type="Gene3D" id="1.10.10.10">
    <property type="entry name" value="Winged helix-like DNA-binding domain superfamily/Winged helix DNA-binding domain"/>
    <property type="match status" value="1"/>
</dbReference>
<keyword evidence="2" id="KW-0378">Hydrolase</keyword>
<protein>
    <submittedName>
        <fullName evidence="2">ATP-dependent DNA helicase RecG</fullName>
        <ecNumber evidence="2">3.6.4.12</ecNumber>
    </submittedName>
</protein>
<dbReference type="SUPFAM" id="SSF46785">
    <property type="entry name" value="Winged helix' DNA-binding domain"/>
    <property type="match status" value="1"/>
</dbReference>
<dbReference type="PANTHER" id="PTHR30595">
    <property type="entry name" value="GLPR-RELATED TRANSCRIPTIONAL REPRESSOR"/>
    <property type="match status" value="1"/>
</dbReference>
<reference evidence="2 3" key="1">
    <citation type="submission" date="2020-07" db="EMBL/GenBank/DDBJ databases">
        <title>Sequencing the genomes of 1000 actinobacteria strains.</title>
        <authorList>
            <person name="Klenk H.-P."/>
        </authorList>
    </citation>
    <scope>NUCLEOTIDE SEQUENCE [LARGE SCALE GENOMIC DNA]</scope>
    <source>
        <strain evidence="2 3">DSM 22083</strain>
    </source>
</reference>
<evidence type="ECO:0000313" key="2">
    <source>
        <dbReference type="EMBL" id="NYE72356.1"/>
    </source>
</evidence>
<dbReference type="AlphaFoldDB" id="A0A7Y9I8L4"/>
<dbReference type="InterPro" id="IPR038475">
    <property type="entry name" value="RecG_C_sf"/>
</dbReference>
<dbReference type="InterPro" id="IPR038461">
    <property type="entry name" value="Schlafen_AlbA_2_dom_sf"/>
</dbReference>
<keyword evidence="3" id="KW-1185">Reference proteome</keyword>
<dbReference type="GO" id="GO:0016787">
    <property type="term" value="F:hydrolase activity"/>
    <property type="evidence" value="ECO:0007669"/>
    <property type="project" value="UniProtKB-KW"/>
</dbReference>
<dbReference type="InterPro" id="IPR036390">
    <property type="entry name" value="WH_DNA-bd_sf"/>
</dbReference>
<dbReference type="RefSeq" id="WP_179753104.1">
    <property type="nucleotide sequence ID" value="NZ_JACCBU010000001.1"/>
</dbReference>
<dbReference type="Pfam" id="PF13749">
    <property type="entry name" value="HATPase_c_4"/>
    <property type="match status" value="1"/>
</dbReference>
<proteinExistence type="predicted"/>
<name>A0A7Y9I8L4_9ACTN</name>
<dbReference type="EMBL" id="JACCBU010000001">
    <property type="protein sequence ID" value="NYE72356.1"/>
    <property type="molecule type" value="Genomic_DNA"/>
</dbReference>
<dbReference type="GO" id="GO:0003678">
    <property type="term" value="F:DNA helicase activity"/>
    <property type="evidence" value="ECO:0007669"/>
    <property type="project" value="UniProtKB-EC"/>
</dbReference>
<dbReference type="EC" id="3.6.4.12" evidence="2"/>
<evidence type="ECO:0000313" key="3">
    <source>
        <dbReference type="Proteomes" id="UP000569914"/>
    </source>
</evidence>
<feature type="domain" description="Schlafen AlbA-2" evidence="1">
    <location>
        <begin position="47"/>
        <end position="169"/>
    </location>
</feature>
<dbReference type="Gene3D" id="3.30.565.60">
    <property type="match status" value="1"/>
</dbReference>